<proteinExistence type="predicted"/>
<name>A0A0N4YEN5_NIPBR</name>
<dbReference type="WBParaSite" id="NBR_0001517401-mRNA-1">
    <property type="protein sequence ID" value="NBR_0001517401-mRNA-1"/>
    <property type="gene ID" value="NBR_0001517401"/>
</dbReference>
<dbReference type="Proteomes" id="UP000271162">
    <property type="component" value="Unassembled WGS sequence"/>
</dbReference>
<keyword evidence="2" id="KW-1185">Reference proteome</keyword>
<evidence type="ECO:0000313" key="3">
    <source>
        <dbReference type="WBParaSite" id="NBR_0001517401-mRNA-1"/>
    </source>
</evidence>
<dbReference type="AlphaFoldDB" id="A0A0N4YEN5"/>
<dbReference type="EMBL" id="UYSL01021625">
    <property type="protein sequence ID" value="VDL78769.1"/>
    <property type="molecule type" value="Genomic_DNA"/>
</dbReference>
<accession>A0A0N4YEN5</accession>
<organism evidence="3">
    <name type="scientific">Nippostrongylus brasiliensis</name>
    <name type="common">Rat hookworm</name>
    <dbReference type="NCBI Taxonomy" id="27835"/>
    <lineage>
        <taxon>Eukaryota</taxon>
        <taxon>Metazoa</taxon>
        <taxon>Ecdysozoa</taxon>
        <taxon>Nematoda</taxon>
        <taxon>Chromadorea</taxon>
        <taxon>Rhabditida</taxon>
        <taxon>Rhabditina</taxon>
        <taxon>Rhabditomorpha</taxon>
        <taxon>Strongyloidea</taxon>
        <taxon>Heligmosomidae</taxon>
        <taxon>Nippostrongylus</taxon>
    </lineage>
</organism>
<protein>
    <submittedName>
        <fullName evidence="1 3">Uncharacterized protein</fullName>
    </submittedName>
</protein>
<evidence type="ECO:0000313" key="2">
    <source>
        <dbReference type="Proteomes" id="UP000271162"/>
    </source>
</evidence>
<reference evidence="1 2" key="2">
    <citation type="submission" date="2018-11" db="EMBL/GenBank/DDBJ databases">
        <authorList>
            <consortium name="Pathogen Informatics"/>
        </authorList>
    </citation>
    <scope>NUCLEOTIDE SEQUENCE [LARGE SCALE GENOMIC DNA]</scope>
</reference>
<evidence type="ECO:0000313" key="1">
    <source>
        <dbReference type="EMBL" id="VDL78769.1"/>
    </source>
</evidence>
<reference evidence="3" key="1">
    <citation type="submission" date="2017-02" db="UniProtKB">
        <authorList>
            <consortium name="WormBaseParasite"/>
        </authorList>
    </citation>
    <scope>IDENTIFICATION</scope>
</reference>
<gene>
    <name evidence="1" type="ORF">NBR_LOCUS15175</name>
</gene>
<sequence length="116" mass="12910">MQSGRSEANSEDGIWSDDADVTASFTLPPVATLSLKPSVSRSVIQDDDDDNDFCDEQSPPLNCRGIEWLARWSRPSAKGLPAEQQVFFVVFNMNDRFDFVKHTARQQAQASAVLTM</sequence>